<evidence type="ECO:0000313" key="3">
    <source>
        <dbReference type="Proteomes" id="UP001066276"/>
    </source>
</evidence>
<accession>A0AAV7RFV4</accession>
<evidence type="ECO:0000313" key="2">
    <source>
        <dbReference type="EMBL" id="KAJ1150400.1"/>
    </source>
</evidence>
<dbReference type="Proteomes" id="UP001066276">
    <property type="component" value="Chromosome 5"/>
</dbReference>
<dbReference type="EMBL" id="JANPWB010000009">
    <property type="protein sequence ID" value="KAJ1150400.1"/>
    <property type="molecule type" value="Genomic_DNA"/>
</dbReference>
<keyword evidence="3" id="KW-1185">Reference proteome</keyword>
<sequence length="179" mass="19377">MGFTAHKRGAGQHPKTSQLPTLRDHCIEDEERQEDSPPPFLPVGLCRLHWSALGGTSAPPQPSSVVFALSAPGPAIHYRKECKPPAKARRGKQGEASLGPRAEPELDEDLEELLNKARELLAKQRRDATNKRDASPVEDMAGCCSQSSTPYKAAAIQTYKGVHGKTVAHTPLHLGCAMQ</sequence>
<proteinExistence type="predicted"/>
<name>A0AAV7RFV4_PLEWA</name>
<organism evidence="2 3">
    <name type="scientific">Pleurodeles waltl</name>
    <name type="common">Iberian ribbed newt</name>
    <dbReference type="NCBI Taxonomy" id="8319"/>
    <lineage>
        <taxon>Eukaryota</taxon>
        <taxon>Metazoa</taxon>
        <taxon>Chordata</taxon>
        <taxon>Craniata</taxon>
        <taxon>Vertebrata</taxon>
        <taxon>Euteleostomi</taxon>
        <taxon>Amphibia</taxon>
        <taxon>Batrachia</taxon>
        <taxon>Caudata</taxon>
        <taxon>Salamandroidea</taxon>
        <taxon>Salamandridae</taxon>
        <taxon>Pleurodelinae</taxon>
        <taxon>Pleurodeles</taxon>
    </lineage>
</organism>
<comment type="caution">
    <text evidence="2">The sequence shown here is derived from an EMBL/GenBank/DDBJ whole genome shotgun (WGS) entry which is preliminary data.</text>
</comment>
<reference evidence="2" key="1">
    <citation type="journal article" date="2022" name="bioRxiv">
        <title>Sequencing and chromosome-scale assembly of the giantPleurodeles waltlgenome.</title>
        <authorList>
            <person name="Brown T."/>
            <person name="Elewa A."/>
            <person name="Iarovenko S."/>
            <person name="Subramanian E."/>
            <person name="Araus A.J."/>
            <person name="Petzold A."/>
            <person name="Susuki M."/>
            <person name="Suzuki K.-i.T."/>
            <person name="Hayashi T."/>
            <person name="Toyoda A."/>
            <person name="Oliveira C."/>
            <person name="Osipova E."/>
            <person name="Leigh N.D."/>
            <person name="Simon A."/>
            <person name="Yun M.H."/>
        </authorList>
    </citation>
    <scope>NUCLEOTIDE SEQUENCE</scope>
    <source>
        <strain evidence="2">20211129_DDA</strain>
        <tissue evidence="2">Liver</tissue>
    </source>
</reference>
<dbReference type="AlphaFoldDB" id="A0AAV7RFV4"/>
<gene>
    <name evidence="2" type="ORF">NDU88_003193</name>
</gene>
<protein>
    <submittedName>
        <fullName evidence="2">Uncharacterized protein</fullName>
    </submittedName>
</protein>
<feature type="region of interest" description="Disordered" evidence="1">
    <location>
        <begin position="78"/>
        <end position="106"/>
    </location>
</feature>
<feature type="compositionally biased region" description="Basic residues" evidence="1">
    <location>
        <begin position="1"/>
        <end position="10"/>
    </location>
</feature>
<feature type="region of interest" description="Disordered" evidence="1">
    <location>
        <begin position="1"/>
        <end position="41"/>
    </location>
</feature>
<evidence type="ECO:0000256" key="1">
    <source>
        <dbReference type="SAM" id="MobiDB-lite"/>
    </source>
</evidence>